<dbReference type="InterPro" id="IPR042119">
    <property type="entry name" value="QueA_dom2"/>
</dbReference>
<evidence type="ECO:0000256" key="1">
    <source>
        <dbReference type="ARBA" id="ARBA00022490"/>
    </source>
</evidence>
<comment type="caution">
    <text evidence="6">The sequence shown here is derived from an EMBL/GenBank/DDBJ whole genome shotgun (WGS) entry which is preliminary data.</text>
</comment>
<feature type="compositionally biased region" description="Basic and acidic residues" evidence="5">
    <location>
        <begin position="9"/>
        <end position="22"/>
    </location>
</feature>
<evidence type="ECO:0000256" key="2">
    <source>
        <dbReference type="ARBA" id="ARBA00022679"/>
    </source>
</evidence>
<keyword evidence="1" id="KW-0963">Cytoplasm</keyword>
<dbReference type="PANTHER" id="PTHR30307">
    <property type="entry name" value="S-ADENOSYLMETHIONINE:TRNA RIBOSYLTRANSFERASE-ISOMERASE"/>
    <property type="match status" value="1"/>
</dbReference>
<keyword evidence="2" id="KW-0808">Transferase</keyword>
<sequence>MTSSAPEPAWERGLDPAYDRSAVRSAHSPPEARGLARDDVRLAVVEPSGTRHLRARALSELLDPGDVLVVNTSATLPAAVDVERHGCTWGLHVSTQLDDGSWVVELRLPDGSGPAVPDADEVLRLPGGVRLRLLEPHPPTQQRLWRAMPLPAIDRAEYLWEQGRPIRYSYVDEPWPIDVLQNVYADLPGSAEMASAGRCLTERALVRLMARGVTVAPLVLHTGVSSQEGHEPPQPEWFHVPAATARIVDGAITAGRRVVGVGTTVVRALESAAPAGRVVPTDGWTSLVLGPDRPARVVTGLLTGLHEPEASHVDLLRAVAGDELVSRGYADVTAPGAPAYLWHEFGDAMLLLPTPIDGVVSRPRS</sequence>
<evidence type="ECO:0000256" key="5">
    <source>
        <dbReference type="SAM" id="MobiDB-lite"/>
    </source>
</evidence>
<organism evidence="6 7">
    <name type="scientific">Nocardioides bigeumensis</name>
    <dbReference type="NCBI Taxonomy" id="433657"/>
    <lineage>
        <taxon>Bacteria</taxon>
        <taxon>Bacillati</taxon>
        <taxon>Actinomycetota</taxon>
        <taxon>Actinomycetes</taxon>
        <taxon>Propionibacteriales</taxon>
        <taxon>Nocardioidaceae</taxon>
        <taxon>Nocardioides</taxon>
    </lineage>
</organism>
<dbReference type="Pfam" id="PF02547">
    <property type="entry name" value="Queuosine_synth"/>
    <property type="match status" value="1"/>
</dbReference>
<evidence type="ECO:0000256" key="3">
    <source>
        <dbReference type="ARBA" id="ARBA00022691"/>
    </source>
</evidence>
<dbReference type="Proteomes" id="UP001500575">
    <property type="component" value="Unassembled WGS sequence"/>
</dbReference>
<evidence type="ECO:0000313" key="7">
    <source>
        <dbReference type="Proteomes" id="UP001500575"/>
    </source>
</evidence>
<keyword evidence="7" id="KW-1185">Reference proteome</keyword>
<dbReference type="RefSeq" id="WP_344302534.1">
    <property type="nucleotide sequence ID" value="NZ_BAAAQQ010000002.1"/>
</dbReference>
<evidence type="ECO:0000256" key="4">
    <source>
        <dbReference type="ARBA" id="ARBA00022785"/>
    </source>
</evidence>
<dbReference type="Gene3D" id="2.40.10.240">
    <property type="entry name" value="QueA-like"/>
    <property type="match status" value="1"/>
</dbReference>
<keyword evidence="4" id="KW-0671">Queuosine biosynthesis</keyword>
<feature type="region of interest" description="Disordered" evidence="5">
    <location>
        <begin position="1"/>
        <end position="34"/>
    </location>
</feature>
<keyword evidence="3" id="KW-0949">S-adenosyl-L-methionine</keyword>
<name>A0ABN2XWX9_9ACTN</name>
<evidence type="ECO:0000313" key="6">
    <source>
        <dbReference type="EMBL" id="GAA2118227.1"/>
    </source>
</evidence>
<dbReference type="SUPFAM" id="SSF111337">
    <property type="entry name" value="QueA-like"/>
    <property type="match status" value="1"/>
</dbReference>
<reference evidence="6 7" key="1">
    <citation type="journal article" date="2019" name="Int. J. Syst. Evol. Microbiol.">
        <title>The Global Catalogue of Microorganisms (GCM) 10K type strain sequencing project: providing services to taxonomists for standard genome sequencing and annotation.</title>
        <authorList>
            <consortium name="The Broad Institute Genomics Platform"/>
            <consortium name="The Broad Institute Genome Sequencing Center for Infectious Disease"/>
            <person name="Wu L."/>
            <person name="Ma J."/>
        </authorList>
    </citation>
    <scope>NUCLEOTIDE SEQUENCE [LARGE SCALE GENOMIC DNA]</scope>
    <source>
        <strain evidence="6 7">JCM 16021</strain>
    </source>
</reference>
<protein>
    <submittedName>
        <fullName evidence="6">S-adenosylmethionine:tRNA ribosyltransferase-isomerase</fullName>
    </submittedName>
</protein>
<dbReference type="PANTHER" id="PTHR30307:SF0">
    <property type="entry name" value="S-ADENOSYLMETHIONINE:TRNA RIBOSYLTRANSFERASE-ISOMERASE"/>
    <property type="match status" value="1"/>
</dbReference>
<dbReference type="InterPro" id="IPR003699">
    <property type="entry name" value="QueA"/>
</dbReference>
<accession>A0ABN2XWX9</accession>
<dbReference type="Gene3D" id="3.40.1780.10">
    <property type="entry name" value="QueA-like"/>
    <property type="match status" value="1"/>
</dbReference>
<gene>
    <name evidence="6" type="ORF">GCM10009843_09940</name>
</gene>
<dbReference type="EMBL" id="BAAAQQ010000002">
    <property type="protein sequence ID" value="GAA2118227.1"/>
    <property type="molecule type" value="Genomic_DNA"/>
</dbReference>
<dbReference type="InterPro" id="IPR042118">
    <property type="entry name" value="QueA_dom1"/>
</dbReference>
<dbReference type="InterPro" id="IPR036100">
    <property type="entry name" value="QueA_sf"/>
</dbReference>
<proteinExistence type="predicted"/>